<feature type="transmembrane region" description="Helical" evidence="5">
    <location>
        <begin position="152"/>
        <end position="171"/>
    </location>
</feature>
<feature type="transmembrane region" description="Helical" evidence="5">
    <location>
        <begin position="7"/>
        <end position="25"/>
    </location>
</feature>
<proteinExistence type="predicted"/>
<evidence type="ECO:0000256" key="1">
    <source>
        <dbReference type="ARBA" id="ARBA00004141"/>
    </source>
</evidence>
<dbReference type="InterPro" id="IPR038665">
    <property type="entry name" value="Voltage-dep_anion_channel_sf"/>
</dbReference>
<keyword evidence="4 5" id="KW-0472">Membrane</keyword>
<dbReference type="Gene3D" id="1.50.10.150">
    <property type="entry name" value="Voltage-dependent anion channel"/>
    <property type="match status" value="1"/>
</dbReference>
<evidence type="ECO:0000256" key="3">
    <source>
        <dbReference type="ARBA" id="ARBA00022989"/>
    </source>
</evidence>
<evidence type="ECO:0000313" key="7">
    <source>
        <dbReference type="Proteomes" id="UP000593735"/>
    </source>
</evidence>
<dbReference type="InterPro" id="IPR052951">
    <property type="entry name" value="Tellurite_res_ion_channel"/>
</dbReference>
<dbReference type="AlphaFoldDB" id="A0A7S7M7K7"/>
<protein>
    <submittedName>
        <fullName evidence="6">TDT family transporter</fullName>
    </submittedName>
</protein>
<keyword evidence="7" id="KW-1185">Reference proteome</keyword>
<dbReference type="RefSeq" id="WP_194370459.1">
    <property type="nucleotide sequence ID" value="NZ_CP063767.1"/>
</dbReference>
<dbReference type="InterPro" id="IPR004695">
    <property type="entry name" value="SLAC1/Mae1/Ssu1/TehA"/>
</dbReference>
<feature type="transmembrane region" description="Helical" evidence="5">
    <location>
        <begin position="66"/>
        <end position="85"/>
    </location>
</feature>
<sequence length="314" mass="33292">MNLIKKIPLPVCGVALGLAALGNLLQSYSEGMRAACGVIAGLLLVLFLIKCLAYPKTLADDLKSPIMASVAATFPMALMLLAAYLKSVLGAAAQVLWFIAIAIHLALIVYFTIKFILKLDLSKVFASYYIVYVGIAVAGVSAPAFGQEGVGALSFWFGLITLVILLVLVTVRYVKKPEVPAPAVPLICIYAAPTSLCVAAYVQSVTPKSIGLLLVLYAVASVLYVFALAQAVGVLRGKFFPSWASLTFPFVISAIASKQTMACLANLGSPQAWLAPVVLVETVIAAALVIYVLVRYVMFVRASEETSNPVTNRA</sequence>
<dbReference type="EMBL" id="CP063767">
    <property type="protein sequence ID" value="QOY60234.1"/>
    <property type="molecule type" value="Genomic_DNA"/>
</dbReference>
<keyword evidence="2 5" id="KW-0812">Transmembrane</keyword>
<evidence type="ECO:0000256" key="5">
    <source>
        <dbReference type="SAM" id="Phobius"/>
    </source>
</evidence>
<evidence type="ECO:0000313" key="6">
    <source>
        <dbReference type="EMBL" id="QOY60234.1"/>
    </source>
</evidence>
<comment type="subcellular location">
    <subcellularLocation>
        <location evidence="1">Membrane</location>
        <topology evidence="1">Multi-pass membrane protein</topology>
    </subcellularLocation>
</comment>
<dbReference type="Proteomes" id="UP000593735">
    <property type="component" value="Chromosome"/>
</dbReference>
<dbReference type="KEGG" id="tio:INP52_07400"/>
<evidence type="ECO:0000256" key="2">
    <source>
        <dbReference type="ARBA" id="ARBA00022692"/>
    </source>
</evidence>
<dbReference type="GO" id="GO:0005886">
    <property type="term" value="C:plasma membrane"/>
    <property type="evidence" value="ECO:0007669"/>
    <property type="project" value="TreeGrafter"/>
</dbReference>
<feature type="transmembrane region" description="Helical" evidence="5">
    <location>
        <begin position="125"/>
        <end position="146"/>
    </location>
</feature>
<evidence type="ECO:0000256" key="4">
    <source>
        <dbReference type="ARBA" id="ARBA00023136"/>
    </source>
</evidence>
<feature type="transmembrane region" description="Helical" evidence="5">
    <location>
        <begin position="214"/>
        <end position="235"/>
    </location>
</feature>
<dbReference type="GO" id="GO:0046583">
    <property type="term" value="F:monoatomic cation efflux transmembrane transporter activity"/>
    <property type="evidence" value="ECO:0007669"/>
    <property type="project" value="TreeGrafter"/>
</dbReference>
<feature type="transmembrane region" description="Helical" evidence="5">
    <location>
        <begin position="91"/>
        <end position="113"/>
    </location>
</feature>
<dbReference type="PANTHER" id="PTHR37955">
    <property type="entry name" value="TELLURITE RESISTANCE PROTEIN TEHA"/>
    <property type="match status" value="1"/>
</dbReference>
<organism evidence="6 7">
    <name type="scientific">Thermophilibacter immobilis</name>
    <dbReference type="NCBI Taxonomy" id="2779519"/>
    <lineage>
        <taxon>Bacteria</taxon>
        <taxon>Bacillati</taxon>
        <taxon>Actinomycetota</taxon>
        <taxon>Coriobacteriia</taxon>
        <taxon>Coriobacteriales</taxon>
        <taxon>Atopobiaceae</taxon>
        <taxon>Thermophilibacter</taxon>
    </lineage>
</organism>
<gene>
    <name evidence="6" type="ORF">INP52_07400</name>
</gene>
<dbReference type="PANTHER" id="PTHR37955:SF1">
    <property type="entry name" value="DEP DOMAIN-CONTAINING PROTEIN"/>
    <property type="match status" value="1"/>
</dbReference>
<feature type="transmembrane region" description="Helical" evidence="5">
    <location>
        <begin position="183"/>
        <end position="202"/>
    </location>
</feature>
<reference evidence="6 7" key="1">
    <citation type="submission" date="2020-10" db="EMBL/GenBank/DDBJ databases">
        <title>Olsenella immobilis sp.nov., isolated from the mud in a fermentation cellar used for the production of Chinese strong-flavoured liquor.</title>
        <authorList>
            <person name="Lu L."/>
        </authorList>
    </citation>
    <scope>NUCLEOTIDE SEQUENCE [LARGE SCALE GENOMIC DNA]</scope>
    <source>
        <strain evidence="6 7">LZLJ-2</strain>
    </source>
</reference>
<feature type="transmembrane region" description="Helical" evidence="5">
    <location>
        <begin position="31"/>
        <end position="54"/>
    </location>
</feature>
<name>A0A7S7M7K7_9ACTN</name>
<accession>A0A7S7M7K7</accession>
<feature type="transmembrane region" description="Helical" evidence="5">
    <location>
        <begin position="273"/>
        <end position="294"/>
    </location>
</feature>
<dbReference type="Pfam" id="PF03595">
    <property type="entry name" value="SLAC1"/>
    <property type="match status" value="1"/>
</dbReference>
<keyword evidence="3 5" id="KW-1133">Transmembrane helix</keyword>
<dbReference type="CDD" id="cd09325">
    <property type="entry name" value="TDT_C4-dicarb_trans"/>
    <property type="match status" value="1"/>
</dbReference>